<dbReference type="EMBL" id="MHIA01000012">
    <property type="protein sequence ID" value="OGY42552.1"/>
    <property type="molecule type" value="Genomic_DNA"/>
</dbReference>
<sequence length="559" mass="57841">MKITTDPRVYAVGQGGILRWISSEIIAMALYGANWKSLIVDTADAFFVNYNVGAPINSTADYNPQAATAAATSINTDKLLAVPSPGVLNLALAADTPQAGVLAAGATADFTKIILSASGVDISVKSIYVMRFGISSNGDVSNIKFINASGQQLGNSADLNSDSRALITFNPFLTVSQNNPVSLLIRASVAASFSSGKTISLGINQASDIELVSGSVAGNFYVRGNSMGFNPIFTDITGLTPPEGILIGNKAKQGVASFKVTAGQAEDMNLNSITITDLGTGKVATNWYLYSNKRNDGGSIYEPAASSILDPITKKTKFILSANTITVPASQNVTLTIAVDAAAIDGVTVKNGDTLKAVVAAGTDIIATGKASGQQINGSASTDSKIYYTLASYPYFSVDALSPKQTLVPGAKTLLAIFDITADAAKEVDFLSAANNTTGIANKLTVNIAHSCTVGVGNGMVLQDDSGNVLDTQAVDICASNSVTFTFGNPGNLQIGPGATKKLYIYADTSGANNNGNSIQLYLDDSNAANLDFAIDGSGNYKFAQYIFAGGIYSNALAR</sequence>
<protein>
    <submittedName>
        <fullName evidence="1">Uncharacterized protein</fullName>
    </submittedName>
</protein>
<gene>
    <name evidence="1" type="ORF">A2Y67_02385</name>
</gene>
<dbReference type="AlphaFoldDB" id="A0A1G1XRD7"/>
<accession>A0A1G1XRD7</accession>
<evidence type="ECO:0000313" key="2">
    <source>
        <dbReference type="Proteomes" id="UP000176260"/>
    </source>
</evidence>
<dbReference type="Proteomes" id="UP000176260">
    <property type="component" value="Unassembled WGS sequence"/>
</dbReference>
<reference evidence="1 2" key="1">
    <citation type="journal article" date="2016" name="Nat. Commun.">
        <title>Thousands of microbial genomes shed light on interconnected biogeochemical processes in an aquifer system.</title>
        <authorList>
            <person name="Anantharaman K."/>
            <person name="Brown C.T."/>
            <person name="Hug L.A."/>
            <person name="Sharon I."/>
            <person name="Castelle C.J."/>
            <person name="Probst A.J."/>
            <person name="Thomas B.C."/>
            <person name="Singh A."/>
            <person name="Wilkins M.J."/>
            <person name="Karaoz U."/>
            <person name="Brodie E.L."/>
            <person name="Williams K.H."/>
            <person name="Hubbard S.S."/>
            <person name="Banfield J.F."/>
        </authorList>
    </citation>
    <scope>NUCLEOTIDE SEQUENCE [LARGE SCALE GENOMIC DNA]</scope>
</reference>
<organism evidence="1 2">
    <name type="scientific">Candidatus Buchananbacteria bacterium RBG_13_39_9</name>
    <dbReference type="NCBI Taxonomy" id="1797531"/>
    <lineage>
        <taxon>Bacteria</taxon>
        <taxon>Candidatus Buchananiibacteriota</taxon>
    </lineage>
</organism>
<proteinExistence type="predicted"/>
<name>A0A1G1XRD7_9BACT</name>
<comment type="caution">
    <text evidence="1">The sequence shown here is derived from an EMBL/GenBank/DDBJ whole genome shotgun (WGS) entry which is preliminary data.</text>
</comment>
<evidence type="ECO:0000313" key="1">
    <source>
        <dbReference type="EMBL" id="OGY42552.1"/>
    </source>
</evidence>